<name>A0A9D3RRH7_ANGAN</name>
<reference evidence="2" key="1">
    <citation type="submission" date="2021-01" db="EMBL/GenBank/DDBJ databases">
        <title>A chromosome-scale assembly of European eel, Anguilla anguilla.</title>
        <authorList>
            <person name="Henkel C."/>
            <person name="Jong-Raadsen S.A."/>
            <person name="Dufour S."/>
            <person name="Weltzien F.-A."/>
            <person name="Palstra A.P."/>
            <person name="Pelster B."/>
            <person name="Spaink H.P."/>
            <person name="Van Den Thillart G.E."/>
            <person name="Jansen H."/>
            <person name="Zahm M."/>
            <person name="Klopp C."/>
            <person name="Cedric C."/>
            <person name="Louis A."/>
            <person name="Berthelot C."/>
            <person name="Parey E."/>
            <person name="Roest Crollius H."/>
            <person name="Montfort J."/>
            <person name="Robinson-Rechavi M."/>
            <person name="Bucao C."/>
            <person name="Bouchez O."/>
            <person name="Gislard M."/>
            <person name="Lluch J."/>
            <person name="Milhes M."/>
            <person name="Lampietro C."/>
            <person name="Lopez Roques C."/>
            <person name="Donnadieu C."/>
            <person name="Braasch I."/>
            <person name="Desvignes T."/>
            <person name="Postlethwait J."/>
            <person name="Bobe J."/>
            <person name="Guiguen Y."/>
            <person name="Dirks R."/>
        </authorList>
    </citation>
    <scope>NUCLEOTIDE SEQUENCE</scope>
    <source>
        <strain evidence="2">Tag_6206</strain>
        <tissue evidence="2">Liver</tissue>
    </source>
</reference>
<protein>
    <submittedName>
        <fullName evidence="2">Uncharacterized protein</fullName>
    </submittedName>
</protein>
<organism evidence="2 3">
    <name type="scientific">Anguilla anguilla</name>
    <name type="common">European freshwater eel</name>
    <name type="synonym">Muraena anguilla</name>
    <dbReference type="NCBI Taxonomy" id="7936"/>
    <lineage>
        <taxon>Eukaryota</taxon>
        <taxon>Metazoa</taxon>
        <taxon>Chordata</taxon>
        <taxon>Craniata</taxon>
        <taxon>Vertebrata</taxon>
        <taxon>Euteleostomi</taxon>
        <taxon>Actinopterygii</taxon>
        <taxon>Neopterygii</taxon>
        <taxon>Teleostei</taxon>
        <taxon>Anguilliformes</taxon>
        <taxon>Anguillidae</taxon>
        <taxon>Anguilla</taxon>
    </lineage>
</organism>
<gene>
    <name evidence="2" type="ORF">ANANG_G00205800</name>
</gene>
<evidence type="ECO:0000256" key="1">
    <source>
        <dbReference type="SAM" id="MobiDB-lite"/>
    </source>
</evidence>
<dbReference type="EMBL" id="JAFIRN010000011">
    <property type="protein sequence ID" value="KAG5839516.1"/>
    <property type="molecule type" value="Genomic_DNA"/>
</dbReference>
<feature type="region of interest" description="Disordered" evidence="1">
    <location>
        <begin position="1"/>
        <end position="25"/>
    </location>
</feature>
<accession>A0A9D3RRH7</accession>
<keyword evidence="3" id="KW-1185">Reference proteome</keyword>
<evidence type="ECO:0000313" key="2">
    <source>
        <dbReference type="EMBL" id="KAG5839516.1"/>
    </source>
</evidence>
<dbReference type="AlphaFoldDB" id="A0A9D3RRH7"/>
<proteinExistence type="predicted"/>
<comment type="caution">
    <text evidence="2">The sequence shown here is derived from an EMBL/GenBank/DDBJ whole genome shotgun (WGS) entry which is preliminary data.</text>
</comment>
<sequence>MTSANGTGRGLGWTARQNKERTNRLHMTRRDKMMHYELHTFRISAFKERAKSQCRHVQVLLYPLFSGQIKRSRTFEVEVSLQGQHYWVIWTNNRDKRNVSMFR</sequence>
<dbReference type="Proteomes" id="UP001044222">
    <property type="component" value="Chromosome 11"/>
</dbReference>
<evidence type="ECO:0000313" key="3">
    <source>
        <dbReference type="Proteomes" id="UP001044222"/>
    </source>
</evidence>